<dbReference type="GO" id="GO:0005829">
    <property type="term" value="C:cytosol"/>
    <property type="evidence" value="ECO:0007669"/>
    <property type="project" value="TreeGrafter"/>
</dbReference>
<evidence type="ECO:0000256" key="5">
    <source>
        <dbReference type="ARBA" id="ARBA00022917"/>
    </source>
</evidence>
<dbReference type="InterPro" id="IPR000795">
    <property type="entry name" value="T_Tr_GTP-bd_dom"/>
</dbReference>
<feature type="compositionally biased region" description="Polar residues" evidence="10">
    <location>
        <begin position="176"/>
        <end position="204"/>
    </location>
</feature>
<comment type="function">
    <text evidence="7 8 9">One of the essential components for the initiation of protein synthesis. Protects formylmethionyl-tRNA from spontaneous hydrolysis and promotes its binding to the 30S ribosomal subunits. Also involved in the hydrolysis of GTP during the formation of the 70S ribosomal complex.</text>
</comment>
<protein>
    <recommendedName>
        <fullName evidence="2 8">Translation initiation factor IF-2</fullName>
    </recommendedName>
</protein>
<dbReference type="InterPro" id="IPR000178">
    <property type="entry name" value="TF_IF2_bacterial-like"/>
</dbReference>
<dbReference type="SUPFAM" id="SSF52540">
    <property type="entry name" value="P-loop containing nucleoside triphosphate hydrolases"/>
    <property type="match status" value="1"/>
</dbReference>
<dbReference type="FunFam" id="3.40.50.10050:FF:000001">
    <property type="entry name" value="Translation initiation factor IF-2"/>
    <property type="match status" value="1"/>
</dbReference>
<dbReference type="Pfam" id="PF04760">
    <property type="entry name" value="IF2_N"/>
    <property type="match status" value="1"/>
</dbReference>
<feature type="compositionally biased region" description="Polar residues" evidence="10">
    <location>
        <begin position="222"/>
        <end position="271"/>
    </location>
</feature>
<comment type="similarity">
    <text evidence="1 8 9">Belongs to the TRAFAC class translation factor GTPase superfamily. Classic translation factor GTPase family. IF-2 subfamily.</text>
</comment>
<keyword evidence="5 8" id="KW-0648">Protein biosynthesis</keyword>
<feature type="compositionally biased region" description="Low complexity" evidence="10">
    <location>
        <begin position="205"/>
        <end position="221"/>
    </location>
</feature>
<evidence type="ECO:0000256" key="9">
    <source>
        <dbReference type="RuleBase" id="RU000644"/>
    </source>
</evidence>
<dbReference type="InterPro" id="IPR053905">
    <property type="entry name" value="EF-G-like_DII"/>
</dbReference>
<dbReference type="SUPFAM" id="SSF52156">
    <property type="entry name" value="Initiation factor IF2/eIF5b, domain 3"/>
    <property type="match status" value="1"/>
</dbReference>
<feature type="domain" description="Tr-type G" evidence="11">
    <location>
        <begin position="444"/>
        <end position="612"/>
    </location>
</feature>
<evidence type="ECO:0000313" key="13">
    <source>
        <dbReference type="Proteomes" id="UP000199309"/>
    </source>
</evidence>
<dbReference type="PANTHER" id="PTHR43381">
    <property type="entry name" value="TRANSLATION INITIATION FACTOR IF-2-RELATED"/>
    <property type="match status" value="1"/>
</dbReference>
<evidence type="ECO:0000256" key="3">
    <source>
        <dbReference type="ARBA" id="ARBA00022540"/>
    </source>
</evidence>
<dbReference type="InterPro" id="IPR023115">
    <property type="entry name" value="TIF_IF2_dom3"/>
</dbReference>
<feature type="compositionally biased region" description="Basic and acidic residues" evidence="10">
    <location>
        <begin position="165"/>
        <end position="175"/>
    </location>
</feature>
<keyword evidence="3 8" id="KW-0396">Initiation factor</keyword>
<evidence type="ECO:0000256" key="8">
    <source>
        <dbReference type="HAMAP-Rule" id="MF_00100"/>
    </source>
</evidence>
<dbReference type="Gene3D" id="3.40.50.10050">
    <property type="entry name" value="Translation initiation factor IF- 2, domain 3"/>
    <property type="match status" value="1"/>
</dbReference>
<evidence type="ECO:0000256" key="10">
    <source>
        <dbReference type="SAM" id="MobiDB-lite"/>
    </source>
</evidence>
<feature type="binding site" evidence="8">
    <location>
        <begin position="499"/>
        <end position="503"/>
    </location>
    <ligand>
        <name>GTP</name>
        <dbReference type="ChEBI" id="CHEBI:37565"/>
    </ligand>
</feature>
<dbReference type="OrthoDB" id="9811804at2"/>
<dbReference type="Gene3D" id="1.10.10.2480">
    <property type="match status" value="1"/>
</dbReference>
<evidence type="ECO:0000259" key="11">
    <source>
        <dbReference type="PROSITE" id="PS51722"/>
    </source>
</evidence>
<keyword evidence="4 8" id="KW-0547">Nucleotide-binding</keyword>
<keyword evidence="13" id="KW-1185">Reference proteome</keyword>
<evidence type="ECO:0000256" key="6">
    <source>
        <dbReference type="ARBA" id="ARBA00023134"/>
    </source>
</evidence>
<dbReference type="AlphaFoldDB" id="A0A1G9Q401"/>
<dbReference type="InterPro" id="IPR006847">
    <property type="entry name" value="IF2_N"/>
</dbReference>
<accession>A0A1G9Q401</accession>
<dbReference type="GO" id="GO:0003924">
    <property type="term" value="F:GTPase activity"/>
    <property type="evidence" value="ECO:0007669"/>
    <property type="project" value="UniProtKB-UniRule"/>
</dbReference>
<dbReference type="GO" id="GO:0003743">
    <property type="term" value="F:translation initiation factor activity"/>
    <property type="evidence" value="ECO:0007669"/>
    <property type="project" value="UniProtKB-UniRule"/>
</dbReference>
<dbReference type="FunFam" id="2.40.30.10:FF:000008">
    <property type="entry name" value="Translation initiation factor IF-2"/>
    <property type="match status" value="1"/>
</dbReference>
<dbReference type="Proteomes" id="UP000199309">
    <property type="component" value="Unassembled WGS sequence"/>
</dbReference>
<name>A0A1G9Q401_9FIRM</name>
<feature type="region of interest" description="G-domain" evidence="8">
    <location>
        <begin position="447"/>
        <end position="595"/>
    </location>
</feature>
<dbReference type="STRING" id="349095.SAMN05660299_00100"/>
<dbReference type="PROSITE" id="PS51722">
    <property type="entry name" value="G_TR_2"/>
    <property type="match status" value="1"/>
</dbReference>
<proteinExistence type="inferred from homology"/>
<dbReference type="FunFam" id="2.40.30.10:FF:000007">
    <property type="entry name" value="Translation initiation factor IF-2"/>
    <property type="match status" value="1"/>
</dbReference>
<dbReference type="NCBIfam" id="TIGR00231">
    <property type="entry name" value="small_GTP"/>
    <property type="match status" value="1"/>
</dbReference>
<dbReference type="InterPro" id="IPR036925">
    <property type="entry name" value="TIF_IF2_dom3_sf"/>
</dbReference>
<evidence type="ECO:0000313" key="12">
    <source>
        <dbReference type="EMBL" id="SDM05643.1"/>
    </source>
</evidence>
<feature type="region of interest" description="Disordered" evidence="10">
    <location>
        <begin position="51"/>
        <end position="321"/>
    </location>
</feature>
<dbReference type="CDD" id="cd01887">
    <property type="entry name" value="IF2_eIF5B"/>
    <property type="match status" value="1"/>
</dbReference>
<evidence type="ECO:0000256" key="2">
    <source>
        <dbReference type="ARBA" id="ARBA00020675"/>
    </source>
</evidence>
<dbReference type="Pfam" id="PF22042">
    <property type="entry name" value="EF-G_D2"/>
    <property type="match status" value="1"/>
</dbReference>
<dbReference type="RefSeq" id="WP_091647232.1">
    <property type="nucleotide sequence ID" value="NZ_FNHQ01000001.1"/>
</dbReference>
<feature type="compositionally biased region" description="Polar residues" evidence="10">
    <location>
        <begin position="152"/>
        <end position="164"/>
    </location>
</feature>
<dbReference type="InterPro" id="IPR015760">
    <property type="entry name" value="TIF_IF2"/>
</dbReference>
<dbReference type="FunFam" id="3.40.50.300:FF:000019">
    <property type="entry name" value="Translation initiation factor IF-2"/>
    <property type="match status" value="1"/>
</dbReference>
<evidence type="ECO:0000256" key="1">
    <source>
        <dbReference type="ARBA" id="ARBA00007733"/>
    </source>
</evidence>
<feature type="binding site" evidence="8">
    <location>
        <begin position="453"/>
        <end position="460"/>
    </location>
    <ligand>
        <name>GTP</name>
        <dbReference type="ChEBI" id="CHEBI:37565"/>
    </ligand>
</feature>
<feature type="compositionally biased region" description="Polar residues" evidence="10">
    <location>
        <begin position="107"/>
        <end position="122"/>
    </location>
</feature>
<dbReference type="CDD" id="cd03692">
    <property type="entry name" value="mtIF2_IVc"/>
    <property type="match status" value="1"/>
</dbReference>
<dbReference type="CDD" id="cd03702">
    <property type="entry name" value="IF2_mtIF2_II"/>
    <property type="match status" value="1"/>
</dbReference>
<feature type="compositionally biased region" description="Polar residues" evidence="10">
    <location>
        <begin position="70"/>
        <end position="81"/>
    </location>
</feature>
<keyword evidence="6 8" id="KW-0342">GTP-binding</keyword>
<dbReference type="InterPro" id="IPR005225">
    <property type="entry name" value="Small_GTP-bd"/>
</dbReference>
<dbReference type="Pfam" id="PF11987">
    <property type="entry name" value="IF-2"/>
    <property type="match status" value="1"/>
</dbReference>
<dbReference type="SUPFAM" id="SSF50447">
    <property type="entry name" value="Translation proteins"/>
    <property type="match status" value="2"/>
</dbReference>
<sequence>MTKRVFEVARELGVETKTVIKTLQDNNIKVGNFSGVDDHAKSILNRIFAPKKQEQREPVRAVVPKRAKGTYNNTAQQTANKGNGPRQEGNGQGERQHSSHSPYLDTTAKTGTQQKQSRTSAGPTRDHDNRDNKKKFSNAQNLQHRDGKFANSGGQRQNGQSTQKNDNRGNQHSDTRTGQTTNSQNSQRREGSNSYSRPQGSNQHSRPQGSGQPSRPQGSGQASRPQGNGQPSRPQGNGQPSRPQGNGQPSRPQGNGQPSRPQGNGQAAKQGNNKRTKYFARPQQNSDAHNNHHDKNNKHTPTAGHDNKKNTPNSKNVNRPHTLLSNVLNKNKNKNKGHRSMQHGQREGFTMNAEAMRKKKYPTAIEIGDSITVKDFAEKLDREVGEVIKRLLLGGIMATINQEIDYDTASLIADEFNVSVTKAAPPEDPTEIEEIIDPPESLKFRPPVVTIMGHVDHGKTSLLDAIRQTNVTSHEAGGITQHIGAYQVRYNGKKIVFMDTPGHEAFTAMRARGAQVTDIAVLVVAADDGVMPQTIESINHAKSAGVPVIVAINKIDKEGANPSQVMQQLTEYGLVGEDWGGDTIMVPVSAHKKIGLDELLENILVLAEVSDLKANPDRPARGVVIEAKLDKGRGSVASVLIQKGTLHVGDTVIVGTCYGNVRAMTNERGERMKKAEPSIPVEILGLNDVPEAGDILNVVDEKTARSVAEKRMEKKRTSELHQNQKVTLDDLFNQIQQGELKELSLIVKGDVQGSVEALSQSLESIKSEEVRIAIVHAGVGAVTESDVMLASASNALIIGFNVRPDAAARKMAEHEHVDLRTYRVIYDAINDVEAAMKGMLEKKMEEKVLGRAQVRKVITTPKVIVAGSYVTEGKMSSSAKIRLIRNGIVVHEGEVDSLRRFKDDVKEVQEGYECGITLEGYRDVKEGDEMEAYIMVEVETE</sequence>
<feature type="binding site" evidence="8">
    <location>
        <begin position="553"/>
        <end position="556"/>
    </location>
    <ligand>
        <name>GTP</name>
        <dbReference type="ChEBI" id="CHEBI:37565"/>
    </ligand>
</feature>
<dbReference type="InterPro" id="IPR027417">
    <property type="entry name" value="P-loop_NTPase"/>
</dbReference>
<feature type="compositionally biased region" description="Polar residues" evidence="10">
    <location>
        <begin position="310"/>
        <end position="321"/>
    </location>
</feature>
<evidence type="ECO:0000256" key="7">
    <source>
        <dbReference type="ARBA" id="ARBA00025162"/>
    </source>
</evidence>
<dbReference type="NCBIfam" id="TIGR00487">
    <property type="entry name" value="IF-2"/>
    <property type="match status" value="1"/>
</dbReference>
<dbReference type="PROSITE" id="PS01176">
    <property type="entry name" value="IF2"/>
    <property type="match status" value="1"/>
</dbReference>
<dbReference type="InterPro" id="IPR044145">
    <property type="entry name" value="IF2_II"/>
</dbReference>
<dbReference type="EMBL" id="FNHQ01000001">
    <property type="protein sequence ID" value="SDM05643.1"/>
    <property type="molecule type" value="Genomic_DNA"/>
</dbReference>
<comment type="subcellular location">
    <subcellularLocation>
        <location evidence="8">Cytoplasm</location>
    </subcellularLocation>
</comment>
<gene>
    <name evidence="8" type="primary">infB</name>
    <name evidence="12" type="ORF">SAMN05660299_00100</name>
</gene>
<evidence type="ECO:0000256" key="4">
    <source>
        <dbReference type="ARBA" id="ARBA00022741"/>
    </source>
</evidence>
<reference evidence="12 13" key="1">
    <citation type="submission" date="2016-10" db="EMBL/GenBank/DDBJ databases">
        <authorList>
            <person name="de Groot N.N."/>
        </authorList>
    </citation>
    <scope>NUCLEOTIDE SEQUENCE [LARGE SCALE GENOMIC DNA]</scope>
    <source>
        <strain evidence="12 13">DSM 16981</strain>
    </source>
</reference>
<organism evidence="12 13">
    <name type="scientific">Megasphaera paucivorans</name>
    <dbReference type="NCBI Taxonomy" id="349095"/>
    <lineage>
        <taxon>Bacteria</taxon>
        <taxon>Bacillati</taxon>
        <taxon>Bacillota</taxon>
        <taxon>Negativicutes</taxon>
        <taxon>Veillonellales</taxon>
        <taxon>Veillonellaceae</taxon>
        <taxon>Megasphaera</taxon>
    </lineage>
</organism>
<dbReference type="InterPro" id="IPR009000">
    <property type="entry name" value="Transl_B-barrel_sf"/>
</dbReference>
<dbReference type="HAMAP" id="MF_00100_B">
    <property type="entry name" value="IF_2_B"/>
    <property type="match status" value="1"/>
</dbReference>
<dbReference type="Gene3D" id="2.40.30.10">
    <property type="entry name" value="Translation factors"/>
    <property type="match status" value="2"/>
</dbReference>
<dbReference type="Gene3D" id="3.40.50.300">
    <property type="entry name" value="P-loop containing nucleotide triphosphate hydrolases"/>
    <property type="match status" value="1"/>
</dbReference>
<dbReference type="Pfam" id="PF00009">
    <property type="entry name" value="GTP_EFTU"/>
    <property type="match status" value="1"/>
</dbReference>
<keyword evidence="8" id="KW-0963">Cytoplasm</keyword>
<dbReference type="PANTHER" id="PTHR43381:SF5">
    <property type="entry name" value="TR-TYPE G DOMAIN-CONTAINING PROTEIN"/>
    <property type="match status" value="1"/>
</dbReference>
<dbReference type="GO" id="GO:0005525">
    <property type="term" value="F:GTP binding"/>
    <property type="evidence" value="ECO:0007669"/>
    <property type="project" value="UniProtKB-KW"/>
</dbReference>